<name>A0A9X4RKZ8_9BACT</name>
<dbReference type="EMBL" id="JAPHEH010000001">
    <property type="protein sequence ID" value="MDG4475070.1"/>
    <property type="molecule type" value="Genomic_DNA"/>
</dbReference>
<keyword evidence="2" id="KW-1185">Reference proteome</keyword>
<evidence type="ECO:0000313" key="2">
    <source>
        <dbReference type="Proteomes" id="UP001154240"/>
    </source>
</evidence>
<gene>
    <name evidence="1" type="ORF">OLX77_02705</name>
</gene>
<protein>
    <submittedName>
        <fullName evidence="1">Uncharacterized protein</fullName>
    </submittedName>
</protein>
<organism evidence="1 2">
    <name type="scientific">Thiovibrio frasassiensis</name>
    <dbReference type="NCBI Taxonomy" id="2984131"/>
    <lineage>
        <taxon>Bacteria</taxon>
        <taxon>Pseudomonadati</taxon>
        <taxon>Thermodesulfobacteriota</taxon>
        <taxon>Desulfobulbia</taxon>
        <taxon>Desulfobulbales</taxon>
        <taxon>Thiovibrionaceae</taxon>
        <taxon>Thiovibrio</taxon>
    </lineage>
</organism>
<sequence>MKRFKYQMKDDKELWVCEECKKSHGELILLKTWKLVDRKDDDSACEYCPPPIFVPEPPADLCVHP</sequence>
<accession>A0A9X4RKZ8</accession>
<dbReference type="RefSeq" id="WP_307632046.1">
    <property type="nucleotide sequence ID" value="NZ_JAPHEH010000001.1"/>
</dbReference>
<evidence type="ECO:0000313" key="1">
    <source>
        <dbReference type="EMBL" id="MDG4475070.1"/>
    </source>
</evidence>
<proteinExistence type="predicted"/>
<reference evidence="1" key="2">
    <citation type="submission" date="2022-10" db="EMBL/GenBank/DDBJ databases">
        <authorList>
            <person name="Aronson H.S."/>
        </authorList>
    </citation>
    <scope>NUCLEOTIDE SEQUENCE</scope>
    <source>
        <strain evidence="1">RS19-109</strain>
    </source>
</reference>
<dbReference type="Proteomes" id="UP001154240">
    <property type="component" value="Unassembled WGS sequence"/>
</dbReference>
<dbReference type="AlphaFoldDB" id="A0A9X4RKZ8"/>
<comment type="caution">
    <text evidence="1">The sequence shown here is derived from an EMBL/GenBank/DDBJ whole genome shotgun (WGS) entry which is preliminary data.</text>
</comment>
<reference evidence="1" key="1">
    <citation type="journal article" date="2022" name="bioRxiv">
        <title>Thiovibrio frasassiensisgen. nov., sp. nov., an autotrophic, elemental sulfur disproportionating bacterium isolated from sulfidic karst sediment, and proposal of Thiovibrionaceae fam. nov.</title>
        <authorList>
            <person name="Aronson H."/>
            <person name="Thomas C."/>
            <person name="Bhattacharyya M."/>
            <person name="Eckstein S."/>
            <person name="Jensen S."/>
            <person name="Barco R."/>
            <person name="Macalady J."/>
            <person name="Amend J."/>
        </authorList>
    </citation>
    <scope>NUCLEOTIDE SEQUENCE</scope>
    <source>
        <strain evidence="1">RS19-109</strain>
    </source>
</reference>